<proteinExistence type="predicted"/>
<dbReference type="AlphaFoldDB" id="A0A0S4LCV9"/>
<dbReference type="RefSeq" id="WP_090747640.1">
    <property type="nucleotide sequence ID" value="NZ_CZQA01000008.1"/>
</dbReference>
<dbReference type="PANTHER" id="PTHR31956">
    <property type="entry name" value="NON-SPECIFIC PHOSPHOLIPASE C4-RELATED"/>
    <property type="match status" value="1"/>
</dbReference>
<keyword evidence="4" id="KW-1185">Reference proteome</keyword>
<feature type="region of interest" description="Disordered" evidence="2">
    <location>
        <begin position="699"/>
        <end position="747"/>
    </location>
</feature>
<reference evidence="3 4" key="1">
    <citation type="submission" date="2015-10" db="EMBL/GenBank/DDBJ databases">
        <authorList>
            <person name="Gilbert D.G."/>
        </authorList>
    </citation>
    <scope>NUCLEOTIDE SEQUENCE [LARGE SCALE GENOMIC DNA]</scope>
    <source>
        <strain evidence="3">COMA1</strain>
    </source>
</reference>
<keyword evidence="1" id="KW-0378">Hydrolase</keyword>
<evidence type="ECO:0000313" key="4">
    <source>
        <dbReference type="Proteomes" id="UP000199032"/>
    </source>
</evidence>
<dbReference type="InterPro" id="IPR007312">
    <property type="entry name" value="Phosphoesterase"/>
</dbReference>
<dbReference type="EMBL" id="CZQA01000008">
    <property type="protein sequence ID" value="CUS35333.1"/>
    <property type="molecule type" value="Genomic_DNA"/>
</dbReference>
<accession>A0A0S4LCV9</accession>
<name>A0A0S4LCV9_9BACT</name>
<dbReference type="OrthoDB" id="980947at2"/>
<feature type="compositionally biased region" description="Basic and acidic residues" evidence="2">
    <location>
        <begin position="732"/>
        <end position="747"/>
    </location>
</feature>
<evidence type="ECO:0000256" key="2">
    <source>
        <dbReference type="SAM" id="MobiDB-lite"/>
    </source>
</evidence>
<dbReference type="GO" id="GO:0009395">
    <property type="term" value="P:phospholipid catabolic process"/>
    <property type="evidence" value="ECO:0007669"/>
    <property type="project" value="TreeGrafter"/>
</dbReference>
<dbReference type="PANTHER" id="PTHR31956:SF2">
    <property type="entry name" value="NON-SPECIFIC PHOSPHOLIPASE C6"/>
    <property type="match status" value="1"/>
</dbReference>
<dbReference type="Pfam" id="PF04185">
    <property type="entry name" value="Phosphoesterase"/>
    <property type="match status" value="1"/>
</dbReference>
<dbReference type="InterPro" id="IPR017850">
    <property type="entry name" value="Alkaline_phosphatase_core_sf"/>
</dbReference>
<dbReference type="STRING" id="1742972.COMA1_20226"/>
<dbReference type="Gene3D" id="3.40.720.10">
    <property type="entry name" value="Alkaline Phosphatase, subunit A"/>
    <property type="match status" value="2"/>
</dbReference>
<evidence type="ECO:0000256" key="1">
    <source>
        <dbReference type="ARBA" id="ARBA00022801"/>
    </source>
</evidence>
<dbReference type="Proteomes" id="UP000199032">
    <property type="component" value="Unassembled WGS sequence"/>
</dbReference>
<sequence>MIISIINRSLTIPDPALQRVIRAINRQIREDFEPYWSFGATLRLEGKVGKRPNKESLLDLRGDAIIYLWDKPNVEEALGYHDTNARGIPYGFVFTELSKKLDEQWSVTLSHEALELLADAQVNLLIQGPHPEKPTLEVFHWFEMCDAVQSQTYQIDGVEVSNFVLPLYFTKEEQEGGRNDFLGMLTKRNGLASFGVAPGGYIGFFNPRTRTHEQWAPPKDAKARTRLAIKGAAKYGRGYLRRYTQATSSRERAHRELLHRRKVKTIPARATDERDPIKHVVVLMLENRSFDHMLGGMTKIDPMVEGIQPNQPASNTAPNGTIVQQQPIADWVVRRDLNHELDGTLKQIGPPAKPMSGFVTSYVDRYQDASDAELDQVMAYFPFGDEPNTDSLPVLHGLARNFAVCDHWFASMPGPTWQNRFFAHSGTCLGHTEMPSQTNPLAMRLYYQETIFDRLSDSNIDWAIFHDGIPQSIVLTRLLTRYLTFRGYDGMEGFFDATAGDAAEFPQYAFIEPRYFGSTENDQHPPADVRQGEQLIADVYNAIRQNKALWESTLLIVTYDEHGGFYDHVAPPNTVAPDDHTAHWTFDRLGVRVPTILVSPWIKKGVIKTVFDHTSLLRYLCDKWDLEPLGERMQASAGNKQANTFAEELLTLDLPRTDTPETLTAKSPPMARSRRVLAEPPIEGSREALLMYVNQLPEQVSRTSKGSRRPSLGRGKAKGTRELPSPLSIEQAEAKLERLRTKRKAGE</sequence>
<organism evidence="3 4">
    <name type="scientific">Candidatus Nitrospira nitrosa</name>
    <dbReference type="NCBI Taxonomy" id="1742972"/>
    <lineage>
        <taxon>Bacteria</taxon>
        <taxon>Pseudomonadati</taxon>
        <taxon>Nitrospirota</taxon>
        <taxon>Nitrospiria</taxon>
        <taxon>Nitrospirales</taxon>
        <taxon>Nitrospiraceae</taxon>
        <taxon>Nitrospira</taxon>
    </lineage>
</organism>
<protein>
    <submittedName>
        <fullName evidence="3">Phospholipase C (Modular protein)</fullName>
    </submittedName>
</protein>
<dbReference type="SUPFAM" id="SSF53649">
    <property type="entry name" value="Alkaline phosphatase-like"/>
    <property type="match status" value="1"/>
</dbReference>
<evidence type="ECO:0000313" key="3">
    <source>
        <dbReference type="EMBL" id="CUS35333.1"/>
    </source>
</evidence>
<gene>
    <name evidence="3" type="ORF">COMA1_20226</name>
</gene>
<dbReference type="GO" id="GO:0016788">
    <property type="term" value="F:hydrolase activity, acting on ester bonds"/>
    <property type="evidence" value="ECO:0007669"/>
    <property type="project" value="InterPro"/>
</dbReference>